<comment type="caution">
    <text evidence="3">The sequence shown here is derived from an EMBL/GenBank/DDBJ whole genome shotgun (WGS) entry which is preliminary data.</text>
</comment>
<evidence type="ECO:0000256" key="1">
    <source>
        <dbReference type="SAM" id="Phobius"/>
    </source>
</evidence>
<evidence type="ECO:0000313" key="4">
    <source>
        <dbReference type="Proteomes" id="UP000265926"/>
    </source>
</evidence>
<dbReference type="Pfam" id="PF06439">
    <property type="entry name" value="3keto-disac_hyd"/>
    <property type="match status" value="1"/>
</dbReference>
<sequence>MPQKKKAFLPGLFHTEFVFLKLIRNPKFSYLMKTFTGIFALGIILLFASCQTEEKPNTLTKKEIKEGWELLFDGNSLDNWKTFNGGKVTGWKIEDGVLHNSGVGSDHGGDIVTKKEFTNFELYLEWKIAPQSNSGVFYHVQEGLTNAIYESGPEYQLIDGKGWPGQLDADQYSGANYAMNAPQNAEVKPVGEWNTTRIVVNGPHVEHWLNGTKVVEYELWSDAWVAQKANSKWADAPEYGMGKSGHIGLQDHGGLTMFKNIKIREI</sequence>
<name>A0A399T313_9BACT</name>
<dbReference type="AlphaFoldDB" id="A0A399T313"/>
<proteinExistence type="predicted"/>
<dbReference type="GO" id="GO:0016787">
    <property type="term" value="F:hydrolase activity"/>
    <property type="evidence" value="ECO:0007669"/>
    <property type="project" value="InterPro"/>
</dbReference>
<evidence type="ECO:0000313" key="3">
    <source>
        <dbReference type="EMBL" id="RIJ48577.1"/>
    </source>
</evidence>
<reference evidence="3 4" key="1">
    <citation type="submission" date="2018-08" db="EMBL/GenBank/DDBJ databases">
        <title>Pallidiluteibacterium maritimus gen. nov., sp. nov., isolated from coastal sediment.</title>
        <authorList>
            <person name="Zhou L.Y."/>
        </authorList>
    </citation>
    <scope>NUCLEOTIDE SEQUENCE [LARGE SCALE GENOMIC DNA]</scope>
    <source>
        <strain evidence="3 4">XSD2</strain>
    </source>
</reference>
<keyword evidence="1" id="KW-0472">Membrane</keyword>
<keyword evidence="4" id="KW-1185">Reference proteome</keyword>
<dbReference type="EMBL" id="QWGR01000004">
    <property type="protein sequence ID" value="RIJ48577.1"/>
    <property type="molecule type" value="Genomic_DNA"/>
</dbReference>
<dbReference type="InterPro" id="IPR010496">
    <property type="entry name" value="AL/BT2_dom"/>
</dbReference>
<protein>
    <submittedName>
        <fullName evidence="3">DUF1080 domain-containing protein</fullName>
    </submittedName>
</protein>
<dbReference type="Proteomes" id="UP000265926">
    <property type="component" value="Unassembled WGS sequence"/>
</dbReference>
<gene>
    <name evidence="3" type="ORF">D1614_08555</name>
</gene>
<organism evidence="3 4">
    <name type="scientific">Maribellus luteus</name>
    <dbReference type="NCBI Taxonomy" id="2305463"/>
    <lineage>
        <taxon>Bacteria</taxon>
        <taxon>Pseudomonadati</taxon>
        <taxon>Bacteroidota</taxon>
        <taxon>Bacteroidia</taxon>
        <taxon>Marinilabiliales</taxon>
        <taxon>Prolixibacteraceae</taxon>
        <taxon>Maribellus</taxon>
    </lineage>
</organism>
<feature type="transmembrane region" description="Helical" evidence="1">
    <location>
        <begin position="30"/>
        <end position="48"/>
    </location>
</feature>
<accession>A0A399T313</accession>
<dbReference type="Gene3D" id="2.60.120.560">
    <property type="entry name" value="Exo-inulinase, domain 1"/>
    <property type="match status" value="1"/>
</dbReference>
<evidence type="ECO:0000259" key="2">
    <source>
        <dbReference type="Pfam" id="PF06439"/>
    </source>
</evidence>
<keyword evidence="1" id="KW-0812">Transmembrane</keyword>
<feature type="domain" description="3-keto-alpha-glucoside-1,2-lyase/3-keto-2-hydroxy-glucal hydratase" evidence="2">
    <location>
        <begin position="67"/>
        <end position="264"/>
    </location>
</feature>
<keyword evidence="1" id="KW-1133">Transmembrane helix</keyword>